<dbReference type="RefSeq" id="WP_157076139.1">
    <property type="nucleotide sequence ID" value="NZ_LNYR01000025.1"/>
</dbReference>
<dbReference type="Pfam" id="PF17963">
    <property type="entry name" value="Big_9"/>
    <property type="match status" value="2"/>
</dbReference>
<sequence>TVVTSDGALSDTDSIAITVNPVVDIANDAATFNEDTVANLDVNANDTFENAGHTITAINGTAITAGNTVTVANGTVLLNANGTLSFTPAANYNGSTSFTYTVTSGGVTETATVNLTVNPVNDAPTNSVPGAQTTNEDTAQVFSSANGNAISLTDIDSASVTTTISVAHGSLTALATAGVTITNNGTGTVTLVGSPANITTALNGLSYTPVADYNGADNLTVVTSDGALSDTDSIAITVNPVVDIANDTATFNEDTVANLDVNANDTFENAGHTITAINGTAIAVGGTVAVANGTVLLNANGTLSFTPAANYNGSTSFTYTVTSG</sequence>
<dbReference type="Gene3D" id="2.60.40.3440">
    <property type="match status" value="2"/>
</dbReference>
<reference evidence="1 2" key="1">
    <citation type="submission" date="2015-11" db="EMBL/GenBank/DDBJ databases">
        <title>Genomic analysis of 38 Legionella species identifies large and diverse effector repertoires.</title>
        <authorList>
            <person name="Burstein D."/>
            <person name="Amaro F."/>
            <person name="Zusman T."/>
            <person name="Lifshitz Z."/>
            <person name="Cohen O."/>
            <person name="Gilbert J.A."/>
            <person name="Pupko T."/>
            <person name="Shuman H.A."/>
            <person name="Segal G."/>
        </authorList>
    </citation>
    <scope>NUCLEOTIDE SEQUENCE [LARGE SCALE GENOMIC DNA]</scope>
    <source>
        <strain evidence="1 2">ATCC 49507</strain>
    </source>
</reference>
<keyword evidence="2" id="KW-1185">Reference proteome</keyword>
<accession>A0ABR5RLF1</accession>
<name>A0ABR5RLF1_9GAMM</name>
<evidence type="ECO:0000313" key="2">
    <source>
        <dbReference type="Proteomes" id="UP000054639"/>
    </source>
</evidence>
<feature type="non-terminal residue" evidence="1">
    <location>
        <position position="324"/>
    </location>
</feature>
<dbReference type="EMBL" id="LNYR01000025">
    <property type="protein sequence ID" value="KTD48105.1"/>
    <property type="molecule type" value="Genomic_DNA"/>
</dbReference>
<dbReference type="Proteomes" id="UP000054639">
    <property type="component" value="Unassembled WGS sequence"/>
</dbReference>
<organism evidence="1 2">
    <name type="scientific">Legionella quateirensis</name>
    <dbReference type="NCBI Taxonomy" id="45072"/>
    <lineage>
        <taxon>Bacteria</taxon>
        <taxon>Pseudomonadati</taxon>
        <taxon>Pseudomonadota</taxon>
        <taxon>Gammaproteobacteria</taxon>
        <taxon>Legionellales</taxon>
        <taxon>Legionellaceae</taxon>
        <taxon>Legionella</taxon>
    </lineage>
</organism>
<evidence type="ECO:0008006" key="3">
    <source>
        <dbReference type="Google" id="ProtNLM"/>
    </source>
</evidence>
<feature type="non-terminal residue" evidence="1">
    <location>
        <position position="1"/>
    </location>
</feature>
<protein>
    <recommendedName>
        <fullName evidence="3">Structural toxin protein RtxA</fullName>
    </recommendedName>
</protein>
<gene>
    <name evidence="1" type="ORF">Lqua_1914</name>
</gene>
<evidence type="ECO:0000313" key="1">
    <source>
        <dbReference type="EMBL" id="KTD48105.1"/>
    </source>
</evidence>
<dbReference type="NCBIfam" id="NF012211">
    <property type="entry name" value="tand_rpt_95"/>
    <property type="match status" value="2"/>
</dbReference>
<proteinExistence type="predicted"/>
<comment type="caution">
    <text evidence="1">The sequence shown here is derived from an EMBL/GenBank/DDBJ whole genome shotgun (WGS) entry which is preliminary data.</text>
</comment>